<gene>
    <name evidence="3" type="ORF">LI90_4127</name>
</gene>
<sequence length="349" mass="38821">MGHAVAEVLFQQADGDGLQRLRDGRDLGEDVDAVLVLLDHPVQPADLALDAAQPLQVVLLVLRVAPHVRLLPIPPEGMFNPQYTPTGYIQQTVGGFIRTGVRKRSVDARNDLTTESDYVAIDSRDRYAAHSILGVRIPSDGVAVRLRLTPTETVYYSLFATAANNLVTGAKLLTELLGADVTDRREIADRMRAAEHAADENTHAIYKQLSKSFITPFDREDIYRLAGHLDDVMDCMDAAVDLVVLYSLQDLPVALADQVEVLERMAELTAEAMPRLRSMKNLHEYWIEINRLENQGDKIYRKLLAHLFSGEYEALTVLKLKEVVDQLEAAADAFEHAANSVEQIVLKES</sequence>
<keyword evidence="4" id="KW-1185">Reference proteome</keyword>
<feature type="coiled-coil region" evidence="2">
    <location>
        <begin position="317"/>
        <end position="344"/>
    </location>
</feature>
<comment type="caution">
    <text evidence="3">The sequence shown here is derived from an EMBL/GenBank/DDBJ whole genome shotgun (WGS) entry which is preliminary data.</text>
</comment>
<protein>
    <submittedName>
        <fullName evidence="3">Phosphate transport regulator (Distant-like protein of PhoU)</fullName>
    </submittedName>
</protein>
<evidence type="ECO:0000256" key="2">
    <source>
        <dbReference type="SAM" id="Coils"/>
    </source>
</evidence>
<comment type="similarity">
    <text evidence="1">Belongs to the UPF0111 family.</text>
</comment>
<evidence type="ECO:0000313" key="4">
    <source>
        <dbReference type="Proteomes" id="UP000070188"/>
    </source>
</evidence>
<dbReference type="Gene3D" id="1.20.58.220">
    <property type="entry name" value="Phosphate transport system protein phou homolog 2, domain 2"/>
    <property type="match status" value="1"/>
</dbReference>
<dbReference type="InterPro" id="IPR038078">
    <property type="entry name" value="PhoU-like_sf"/>
</dbReference>
<evidence type="ECO:0000256" key="1">
    <source>
        <dbReference type="ARBA" id="ARBA00008591"/>
    </source>
</evidence>
<dbReference type="EMBL" id="LAXD01000001">
    <property type="protein sequence ID" value="KWX03077.1"/>
    <property type="molecule type" value="Genomic_DNA"/>
</dbReference>
<dbReference type="STRING" id="1469144.LI90_4127"/>
<accession>A0A132MZ45</accession>
<dbReference type="PANTHER" id="PTHR37298:SF1">
    <property type="entry name" value="UPF0111 PROTEIN YKAA"/>
    <property type="match status" value="1"/>
</dbReference>
<organism evidence="3 4">
    <name type="scientific">Carbonactinospora thermoautotrophica</name>
    <dbReference type="NCBI Taxonomy" id="1469144"/>
    <lineage>
        <taxon>Bacteria</taxon>
        <taxon>Bacillati</taxon>
        <taxon>Actinomycetota</taxon>
        <taxon>Actinomycetes</taxon>
        <taxon>Kitasatosporales</taxon>
        <taxon>Carbonactinosporaceae</taxon>
        <taxon>Carbonactinospora</taxon>
    </lineage>
</organism>
<dbReference type="PANTHER" id="PTHR37298">
    <property type="entry name" value="UPF0111 PROTEIN YKAA"/>
    <property type="match status" value="1"/>
</dbReference>
<dbReference type="Proteomes" id="UP000070188">
    <property type="component" value="Unassembled WGS sequence"/>
</dbReference>
<name>A0A132MZ45_9ACTN</name>
<dbReference type="PATRIC" id="fig|1469144.10.peg.4427"/>
<proteinExistence type="inferred from homology"/>
<reference evidence="4" key="1">
    <citation type="submission" date="2015-04" db="EMBL/GenBank/DDBJ databases">
        <title>Physiological reanalysis, assessment of diazotrophy, and genome sequences of multiple isolates of Streptomyces thermoautotrophicus.</title>
        <authorList>
            <person name="MacKellar D.C."/>
            <person name="Lieber L."/>
            <person name="Norman J."/>
            <person name="Bolger A."/>
            <person name="Tobin C."/>
            <person name="Murray J.W."/>
            <person name="Chang R."/>
            <person name="Ford T."/>
            <person name="Nguyen P.Q."/>
            <person name="Woodward J."/>
            <person name="Permingeat H."/>
            <person name="Joshi N.S."/>
            <person name="Silver P.A."/>
            <person name="Usadel B."/>
            <person name="Rutherford A.W."/>
            <person name="Friesen M."/>
            <person name="Prell J."/>
        </authorList>
    </citation>
    <scope>NUCLEOTIDE SEQUENCE [LARGE SCALE GENOMIC DNA]</scope>
    <source>
        <strain evidence="4">H1</strain>
    </source>
</reference>
<dbReference type="AlphaFoldDB" id="A0A132MZ45"/>
<dbReference type="InterPro" id="IPR018445">
    <property type="entry name" value="Put_Phosphate_transp_reg"/>
</dbReference>
<dbReference type="InterPro" id="IPR052912">
    <property type="entry name" value="UPF0111_domain"/>
</dbReference>
<dbReference type="Pfam" id="PF01865">
    <property type="entry name" value="PhoU_div"/>
    <property type="match status" value="1"/>
</dbReference>
<evidence type="ECO:0000313" key="3">
    <source>
        <dbReference type="EMBL" id="KWX03077.1"/>
    </source>
</evidence>
<keyword evidence="2" id="KW-0175">Coiled coil</keyword>